<reference evidence="6 7" key="1">
    <citation type="journal article" date="2024" name="BMC Genomics">
        <title>De novo assembly and annotation of Popillia japonica's genome with initial clues to its potential as an invasive pest.</title>
        <authorList>
            <person name="Cucini C."/>
            <person name="Boschi S."/>
            <person name="Funari R."/>
            <person name="Cardaioli E."/>
            <person name="Iannotti N."/>
            <person name="Marturano G."/>
            <person name="Paoli F."/>
            <person name="Bruttini M."/>
            <person name="Carapelli A."/>
            <person name="Frati F."/>
            <person name="Nardi F."/>
        </authorList>
    </citation>
    <scope>NUCLEOTIDE SEQUENCE [LARGE SCALE GENOMIC DNA]</scope>
    <source>
        <strain evidence="6">DMR45628</strain>
    </source>
</reference>
<evidence type="ECO:0000256" key="2">
    <source>
        <dbReference type="ARBA" id="ARBA00022771"/>
    </source>
</evidence>
<dbReference type="AlphaFoldDB" id="A0AAW1KQI3"/>
<dbReference type="InterPro" id="IPR001965">
    <property type="entry name" value="Znf_PHD"/>
</dbReference>
<evidence type="ECO:0000256" key="3">
    <source>
        <dbReference type="ARBA" id="ARBA00022833"/>
    </source>
</evidence>
<keyword evidence="2" id="KW-0863">Zinc-finger</keyword>
<dbReference type="CDD" id="cd15517">
    <property type="entry name" value="PHD_TCF19_like"/>
    <property type="match status" value="1"/>
</dbReference>
<dbReference type="EMBL" id="JASPKY010000194">
    <property type="protein sequence ID" value="KAK9721826.1"/>
    <property type="molecule type" value="Genomic_DNA"/>
</dbReference>
<keyword evidence="3" id="KW-0862">Zinc</keyword>
<keyword evidence="1" id="KW-0479">Metal-binding</keyword>
<evidence type="ECO:0000256" key="4">
    <source>
        <dbReference type="SAM" id="MobiDB-lite"/>
    </source>
</evidence>
<dbReference type="Proteomes" id="UP001458880">
    <property type="component" value="Unassembled WGS sequence"/>
</dbReference>
<dbReference type="InterPro" id="IPR011011">
    <property type="entry name" value="Znf_FYVE_PHD"/>
</dbReference>
<evidence type="ECO:0000259" key="5">
    <source>
        <dbReference type="SMART" id="SM00249"/>
    </source>
</evidence>
<keyword evidence="7" id="KW-1185">Reference proteome</keyword>
<dbReference type="InterPro" id="IPR019787">
    <property type="entry name" value="Znf_PHD-finger"/>
</dbReference>
<protein>
    <recommendedName>
        <fullName evidence="5">Zinc finger PHD-type domain-containing protein</fullName>
    </recommendedName>
</protein>
<accession>A0AAW1KQI3</accession>
<dbReference type="SUPFAM" id="SSF57903">
    <property type="entry name" value="FYVE/PHD zinc finger"/>
    <property type="match status" value="1"/>
</dbReference>
<comment type="caution">
    <text evidence="6">The sequence shown here is derived from an EMBL/GenBank/DDBJ whole genome shotgun (WGS) entry which is preliminary data.</text>
</comment>
<proteinExistence type="predicted"/>
<organism evidence="6 7">
    <name type="scientific">Popillia japonica</name>
    <name type="common">Japanese beetle</name>
    <dbReference type="NCBI Taxonomy" id="7064"/>
    <lineage>
        <taxon>Eukaryota</taxon>
        <taxon>Metazoa</taxon>
        <taxon>Ecdysozoa</taxon>
        <taxon>Arthropoda</taxon>
        <taxon>Hexapoda</taxon>
        <taxon>Insecta</taxon>
        <taxon>Pterygota</taxon>
        <taxon>Neoptera</taxon>
        <taxon>Endopterygota</taxon>
        <taxon>Coleoptera</taxon>
        <taxon>Polyphaga</taxon>
        <taxon>Scarabaeiformia</taxon>
        <taxon>Scarabaeidae</taxon>
        <taxon>Rutelinae</taxon>
        <taxon>Popillia</taxon>
    </lineage>
</organism>
<dbReference type="InterPro" id="IPR013083">
    <property type="entry name" value="Znf_RING/FYVE/PHD"/>
</dbReference>
<feature type="region of interest" description="Disordered" evidence="4">
    <location>
        <begin position="133"/>
        <end position="166"/>
    </location>
</feature>
<feature type="domain" description="Zinc finger PHD-type" evidence="5">
    <location>
        <begin position="183"/>
        <end position="238"/>
    </location>
</feature>
<evidence type="ECO:0000313" key="6">
    <source>
        <dbReference type="EMBL" id="KAK9721826.1"/>
    </source>
</evidence>
<gene>
    <name evidence="6" type="ORF">QE152_g20013</name>
</gene>
<dbReference type="Gene3D" id="3.30.40.10">
    <property type="entry name" value="Zinc/RING finger domain, C3HC4 (zinc finger)"/>
    <property type="match status" value="1"/>
</dbReference>
<evidence type="ECO:0000313" key="7">
    <source>
        <dbReference type="Proteomes" id="UP001458880"/>
    </source>
</evidence>
<feature type="region of interest" description="Disordered" evidence="4">
    <location>
        <begin position="35"/>
        <end position="74"/>
    </location>
</feature>
<dbReference type="GO" id="GO:0008270">
    <property type="term" value="F:zinc ion binding"/>
    <property type="evidence" value="ECO:0007669"/>
    <property type="project" value="UniProtKB-KW"/>
</dbReference>
<sequence>MDIAISGYRWTGIHPFYRNVFGDVDFIGSNMTNVPESLSMSEPSPSSSQLSEPTPSTSSQTTATDAEQQIPSSQQSIYQTQVVIDQSTNNFRAVIAELSPVPDASKRRTTTRRRKAERSEIITNSPYTEMLKEKRETKKTLSGKDVSKKGKSLVSGRDVSKKAKKDENENLIPPCRSIEEETICPLCLVDSHKEDWIQCGKCKAWVHEPCANMYIRAITSVFLQLLYRYYKWSCKYLLAGTGGQFFRD</sequence>
<dbReference type="Pfam" id="PF00628">
    <property type="entry name" value="PHD"/>
    <property type="match status" value="1"/>
</dbReference>
<evidence type="ECO:0000256" key="1">
    <source>
        <dbReference type="ARBA" id="ARBA00022723"/>
    </source>
</evidence>
<dbReference type="SMART" id="SM00249">
    <property type="entry name" value="PHD"/>
    <property type="match status" value="1"/>
</dbReference>
<name>A0AAW1KQI3_POPJA</name>